<organism evidence="1 2">
    <name type="scientific">Ooceraea biroi</name>
    <name type="common">Clonal raider ant</name>
    <name type="synonym">Cerapachys biroi</name>
    <dbReference type="NCBI Taxonomy" id="2015173"/>
    <lineage>
        <taxon>Eukaryota</taxon>
        <taxon>Metazoa</taxon>
        <taxon>Ecdysozoa</taxon>
        <taxon>Arthropoda</taxon>
        <taxon>Hexapoda</taxon>
        <taxon>Insecta</taxon>
        <taxon>Pterygota</taxon>
        <taxon>Neoptera</taxon>
        <taxon>Endopterygota</taxon>
        <taxon>Hymenoptera</taxon>
        <taxon>Apocrita</taxon>
        <taxon>Aculeata</taxon>
        <taxon>Formicoidea</taxon>
        <taxon>Formicidae</taxon>
        <taxon>Dorylinae</taxon>
        <taxon>Ooceraea</taxon>
    </lineage>
</organism>
<reference evidence="1 2" key="1">
    <citation type="journal article" date="2018" name="Genome Res.">
        <title>The genomic architecture and molecular evolution of ant odorant receptors.</title>
        <authorList>
            <person name="McKenzie S.K."/>
            <person name="Kronauer D.J.C."/>
        </authorList>
    </citation>
    <scope>NUCLEOTIDE SEQUENCE [LARGE SCALE GENOMIC DNA]</scope>
    <source>
        <strain evidence="1">Clonal line C1</strain>
    </source>
</reference>
<proteinExistence type="predicted"/>
<sequence length="135" mass="15173">MSRKLLAENGPTRSSSDSRNVIFYPLASHYTTSDICIHYGVVISYRESTRLARECARAARYVTAPCENNEPLEHEACQDDAPAFYGSENNECLALSHAILRPYHLNKGSCPCLSHDTIRHAELTTSVRARQKFRA</sequence>
<comment type="caution">
    <text evidence="1">The sequence shown here is derived from an EMBL/GenBank/DDBJ whole genome shotgun (WGS) entry which is preliminary data.</text>
</comment>
<dbReference type="EMBL" id="QOIP01000002">
    <property type="protein sequence ID" value="RLU25674.1"/>
    <property type="molecule type" value="Genomic_DNA"/>
</dbReference>
<dbReference type="Proteomes" id="UP000279307">
    <property type="component" value="Chromosome 2"/>
</dbReference>
<accession>A0A3L8DZ04</accession>
<name>A0A3L8DZ04_OOCBI</name>
<evidence type="ECO:0000313" key="1">
    <source>
        <dbReference type="EMBL" id="RLU25674.1"/>
    </source>
</evidence>
<evidence type="ECO:0000313" key="2">
    <source>
        <dbReference type="Proteomes" id="UP000279307"/>
    </source>
</evidence>
<protein>
    <submittedName>
        <fullName evidence="1">Uncharacterized protein</fullName>
    </submittedName>
</protein>
<dbReference type="AlphaFoldDB" id="A0A3L8DZ04"/>
<gene>
    <name evidence="1" type="ORF">DMN91_001831</name>
</gene>